<keyword evidence="1" id="KW-0732">Signal</keyword>
<dbReference type="RefSeq" id="WP_029279667.1">
    <property type="nucleotide sequence ID" value="NZ_CANLZQ010000001.1"/>
</dbReference>
<dbReference type="AlphaFoldDB" id="A0A084GWJ7"/>
<comment type="caution">
    <text evidence="2">The sequence shown here is derived from an EMBL/GenBank/DDBJ whole genome shotgun (WGS) entry which is preliminary data.</text>
</comment>
<dbReference type="Proteomes" id="UP000028549">
    <property type="component" value="Unassembled WGS sequence"/>
</dbReference>
<proteinExistence type="predicted"/>
<accession>A0A084GWJ7</accession>
<gene>
    <name evidence="2" type="ORF">GS18_0211345</name>
</gene>
<feature type="chain" id="PRO_5039530930" description="Aminodeoxychorismate lyase" evidence="1">
    <location>
        <begin position="22"/>
        <end position="158"/>
    </location>
</feature>
<dbReference type="OrthoDB" id="2138957at2"/>
<evidence type="ECO:0000313" key="2">
    <source>
        <dbReference type="EMBL" id="KEZ51709.1"/>
    </source>
</evidence>
<dbReference type="EMBL" id="JNVC02000005">
    <property type="protein sequence ID" value="KEZ51709.1"/>
    <property type="molecule type" value="Genomic_DNA"/>
</dbReference>
<evidence type="ECO:0000256" key="1">
    <source>
        <dbReference type="SAM" id="SignalP"/>
    </source>
</evidence>
<sequence length="158" mass="17750">MSRKGFQSFAAGMILSTSVLAATHFFGENNDKATVTVNREVTENDIKEYLIKNGQTAVDTKEYDELIAFKEKALIEKQKQAEKPAEEKPQQENYTLKIVDGMATSDVSRILEQEGVIESASEFNDFVINGNYHTKVRMGTFQLKKGMSFSEIVNVLVK</sequence>
<protein>
    <recommendedName>
        <fullName evidence="4">Aminodeoxychorismate lyase</fullName>
    </recommendedName>
</protein>
<evidence type="ECO:0008006" key="4">
    <source>
        <dbReference type="Google" id="ProtNLM"/>
    </source>
</evidence>
<reference evidence="2 3" key="1">
    <citation type="journal article" date="2005" name="Int. J. Syst. Evol. Microbiol.">
        <title>Bacillus cibi sp. nov., isolated from jeotgal, a traditional Korean fermented seafood.</title>
        <authorList>
            <person name="Yoon J.H."/>
            <person name="Lee C.H."/>
            <person name="Oh T.K."/>
        </authorList>
    </citation>
    <scope>NUCLEOTIDE SEQUENCE [LARGE SCALE GENOMIC DNA]</scope>
    <source>
        <strain evidence="2 3">DSM 16189</strain>
    </source>
</reference>
<name>A0A084GWJ7_METID</name>
<dbReference type="STRING" id="246786.GS18_0211345"/>
<feature type="signal peptide" evidence="1">
    <location>
        <begin position="1"/>
        <end position="21"/>
    </location>
</feature>
<keyword evidence="3" id="KW-1185">Reference proteome</keyword>
<organism evidence="2 3">
    <name type="scientific">Metabacillus indicus</name>
    <name type="common">Bacillus indicus</name>
    <dbReference type="NCBI Taxonomy" id="246786"/>
    <lineage>
        <taxon>Bacteria</taxon>
        <taxon>Bacillati</taxon>
        <taxon>Bacillota</taxon>
        <taxon>Bacilli</taxon>
        <taxon>Bacillales</taxon>
        <taxon>Bacillaceae</taxon>
        <taxon>Metabacillus</taxon>
    </lineage>
</organism>
<dbReference type="Gene3D" id="3.30.1490.480">
    <property type="entry name" value="Endolytic murein transglycosylase"/>
    <property type="match status" value="1"/>
</dbReference>
<evidence type="ECO:0000313" key="3">
    <source>
        <dbReference type="Proteomes" id="UP000028549"/>
    </source>
</evidence>